<dbReference type="PANTHER" id="PTHR43825">
    <property type="entry name" value="PYRUVATE DEHYDROGENASE E1 COMPONENT"/>
    <property type="match status" value="1"/>
</dbReference>
<feature type="domain" description="Transketolase-like pyrimidine-binding" evidence="4">
    <location>
        <begin position="1"/>
        <end position="126"/>
    </location>
</feature>
<dbReference type="SUPFAM" id="SSF52518">
    <property type="entry name" value="Thiamin diphosphate-binding fold (THDP-binding)"/>
    <property type="match status" value="1"/>
</dbReference>
<evidence type="ECO:0000256" key="1">
    <source>
        <dbReference type="ARBA" id="ARBA00001964"/>
    </source>
</evidence>
<comment type="cofactor">
    <cofactor evidence="1">
        <name>thiamine diphosphate</name>
        <dbReference type="ChEBI" id="CHEBI:58937"/>
    </cofactor>
</comment>
<evidence type="ECO:0000256" key="3">
    <source>
        <dbReference type="ARBA" id="ARBA00023052"/>
    </source>
</evidence>
<proteinExistence type="inferred from homology"/>
<sequence length="157" mass="16987">MPDRYFVEGVAEAYVIGLAAGLAMSGKMPYVNTIATFLTRRCYDQIAIDVCLGNHNVRLYANGGGLVYAPLGPTHLATDDIALMRALPNMTVIVPADADEMERAVLASGQHKGPIYFRVARGGDPLVPQDEHDFQIGKAIVLQEPKEILFIATGIMV</sequence>
<dbReference type="InterPro" id="IPR051157">
    <property type="entry name" value="PDH/Transketolase"/>
</dbReference>
<evidence type="ECO:0000313" key="5">
    <source>
        <dbReference type="EMBL" id="SVD58848.1"/>
    </source>
</evidence>
<dbReference type="InterPro" id="IPR029061">
    <property type="entry name" value="THDP-binding"/>
</dbReference>
<dbReference type="EMBL" id="UINC01160286">
    <property type="protein sequence ID" value="SVD58848.1"/>
    <property type="molecule type" value="Genomic_DNA"/>
</dbReference>
<dbReference type="InterPro" id="IPR005475">
    <property type="entry name" value="Transketolase-like_Pyr-bd"/>
</dbReference>
<evidence type="ECO:0000256" key="2">
    <source>
        <dbReference type="ARBA" id="ARBA00007131"/>
    </source>
</evidence>
<keyword evidence="3" id="KW-0786">Thiamine pyrophosphate</keyword>
<feature type="non-terminal residue" evidence="5">
    <location>
        <position position="157"/>
    </location>
</feature>
<dbReference type="SMART" id="SM00861">
    <property type="entry name" value="Transket_pyr"/>
    <property type="match status" value="1"/>
</dbReference>
<comment type="similarity">
    <text evidence="2">Belongs to the transketolase family.</text>
</comment>
<protein>
    <recommendedName>
        <fullName evidence="4">Transketolase-like pyrimidine-binding domain-containing protein</fullName>
    </recommendedName>
</protein>
<dbReference type="FunFam" id="3.40.50.970:FF:000129">
    <property type="entry name" value="Transketolase"/>
    <property type="match status" value="1"/>
</dbReference>
<dbReference type="Pfam" id="PF02779">
    <property type="entry name" value="Transket_pyr"/>
    <property type="match status" value="1"/>
</dbReference>
<reference evidence="5" key="1">
    <citation type="submission" date="2018-05" db="EMBL/GenBank/DDBJ databases">
        <authorList>
            <person name="Lanie J.A."/>
            <person name="Ng W.-L."/>
            <person name="Kazmierczak K.M."/>
            <person name="Andrzejewski T.M."/>
            <person name="Davidsen T.M."/>
            <person name="Wayne K.J."/>
            <person name="Tettelin H."/>
            <person name="Glass J.I."/>
            <person name="Rusch D."/>
            <person name="Podicherti R."/>
            <person name="Tsui H.-C.T."/>
            <person name="Winkler M.E."/>
        </authorList>
    </citation>
    <scope>NUCLEOTIDE SEQUENCE</scope>
</reference>
<dbReference type="CDD" id="cd07033">
    <property type="entry name" value="TPP_PYR_DXS_TK_like"/>
    <property type="match status" value="1"/>
</dbReference>
<evidence type="ECO:0000259" key="4">
    <source>
        <dbReference type="SMART" id="SM00861"/>
    </source>
</evidence>
<gene>
    <name evidence="5" type="ORF">METZ01_LOCUS411702</name>
</gene>
<organism evidence="5">
    <name type="scientific">marine metagenome</name>
    <dbReference type="NCBI Taxonomy" id="408172"/>
    <lineage>
        <taxon>unclassified sequences</taxon>
        <taxon>metagenomes</taxon>
        <taxon>ecological metagenomes</taxon>
    </lineage>
</organism>
<accession>A0A382WL48</accession>
<dbReference type="Gene3D" id="3.40.50.970">
    <property type="match status" value="1"/>
</dbReference>
<name>A0A382WL48_9ZZZZ</name>
<dbReference type="PANTHER" id="PTHR43825:SF5">
    <property type="entry name" value="HYPOTHETICAL TRANSKETOLASE FAMILY PROTEIN"/>
    <property type="match status" value="1"/>
</dbReference>
<dbReference type="AlphaFoldDB" id="A0A382WL48"/>